<dbReference type="EMBL" id="CATNWA010015827">
    <property type="protein sequence ID" value="CAI9587233.1"/>
    <property type="molecule type" value="Genomic_DNA"/>
</dbReference>
<gene>
    <name evidence="2" type="ORF">SPARVUS_LOCUS10530649</name>
</gene>
<feature type="compositionally biased region" description="Polar residues" evidence="1">
    <location>
        <begin position="10"/>
        <end position="24"/>
    </location>
</feature>
<comment type="caution">
    <text evidence="2">The sequence shown here is derived from an EMBL/GenBank/DDBJ whole genome shotgun (WGS) entry which is preliminary data.</text>
</comment>
<proteinExistence type="predicted"/>
<organism evidence="2 3">
    <name type="scientific">Staurois parvus</name>
    <dbReference type="NCBI Taxonomy" id="386267"/>
    <lineage>
        <taxon>Eukaryota</taxon>
        <taxon>Metazoa</taxon>
        <taxon>Chordata</taxon>
        <taxon>Craniata</taxon>
        <taxon>Vertebrata</taxon>
        <taxon>Euteleostomi</taxon>
        <taxon>Amphibia</taxon>
        <taxon>Batrachia</taxon>
        <taxon>Anura</taxon>
        <taxon>Neobatrachia</taxon>
        <taxon>Ranoidea</taxon>
        <taxon>Ranidae</taxon>
        <taxon>Staurois</taxon>
    </lineage>
</organism>
<evidence type="ECO:0000256" key="1">
    <source>
        <dbReference type="SAM" id="MobiDB-lite"/>
    </source>
</evidence>
<feature type="region of interest" description="Disordered" evidence="1">
    <location>
        <begin position="1"/>
        <end position="24"/>
    </location>
</feature>
<protein>
    <submittedName>
        <fullName evidence="2">Uncharacterized protein</fullName>
    </submittedName>
</protein>
<dbReference type="Proteomes" id="UP001162483">
    <property type="component" value="Unassembled WGS sequence"/>
</dbReference>
<sequence length="76" mass="8017">MKIRAAAPPTQRNADLQADAISSNGTPPALENAIVLGTEVPARAEFSEVQGLLLCVSRGMGVHSNEKRGPHGHIYV</sequence>
<evidence type="ECO:0000313" key="2">
    <source>
        <dbReference type="EMBL" id="CAI9587233.1"/>
    </source>
</evidence>
<evidence type="ECO:0000313" key="3">
    <source>
        <dbReference type="Proteomes" id="UP001162483"/>
    </source>
</evidence>
<reference evidence="2" key="1">
    <citation type="submission" date="2023-05" db="EMBL/GenBank/DDBJ databases">
        <authorList>
            <person name="Stuckert A."/>
        </authorList>
    </citation>
    <scope>NUCLEOTIDE SEQUENCE</scope>
</reference>
<accession>A0ABN9ER59</accession>
<name>A0ABN9ER59_9NEOB</name>
<keyword evidence="3" id="KW-1185">Reference proteome</keyword>
<feature type="non-terminal residue" evidence="2">
    <location>
        <position position="76"/>
    </location>
</feature>